<reference evidence="3" key="1">
    <citation type="submission" date="2015-07" db="EMBL/GenBank/DDBJ databases">
        <authorList>
            <person name="Rodrigo-Torres Lidia"/>
            <person name="Arahal R.David."/>
        </authorList>
    </citation>
    <scope>NUCLEOTIDE SEQUENCE [LARGE SCALE GENOMIC DNA]</scope>
    <source>
        <strain evidence="3">CECT 5096</strain>
    </source>
</reference>
<name>A0A0M6ZVP2_9HYPH</name>
<evidence type="ECO:0000313" key="2">
    <source>
        <dbReference type="EMBL" id="CTQ66130.1"/>
    </source>
</evidence>
<keyword evidence="1" id="KW-0472">Membrane</keyword>
<organism evidence="2 3">
    <name type="scientific">Roseibium album</name>
    <dbReference type="NCBI Taxonomy" id="311410"/>
    <lineage>
        <taxon>Bacteria</taxon>
        <taxon>Pseudomonadati</taxon>
        <taxon>Pseudomonadota</taxon>
        <taxon>Alphaproteobacteria</taxon>
        <taxon>Hyphomicrobiales</taxon>
        <taxon>Stappiaceae</taxon>
        <taxon>Roseibium</taxon>
    </lineage>
</organism>
<keyword evidence="3" id="KW-1185">Reference proteome</keyword>
<keyword evidence="1" id="KW-1133">Transmembrane helix</keyword>
<feature type="transmembrane region" description="Helical" evidence="1">
    <location>
        <begin position="12"/>
        <end position="40"/>
    </location>
</feature>
<accession>A0A0M6ZVP2</accession>
<gene>
    <name evidence="2" type="ORF">LA5096_00978</name>
</gene>
<dbReference type="OrthoDB" id="7679503at2"/>
<protein>
    <recommendedName>
        <fullName evidence="4">Mercuric ion transport protein</fullName>
    </recommendedName>
</protein>
<dbReference type="GeneID" id="97668412"/>
<feature type="transmembrane region" description="Helical" evidence="1">
    <location>
        <begin position="77"/>
        <end position="95"/>
    </location>
</feature>
<dbReference type="EMBL" id="CXWC01000002">
    <property type="protein sequence ID" value="CTQ66130.1"/>
    <property type="molecule type" value="Genomic_DNA"/>
</dbReference>
<evidence type="ECO:0000313" key="3">
    <source>
        <dbReference type="Proteomes" id="UP000049983"/>
    </source>
</evidence>
<dbReference type="RefSeq" id="WP_055114734.1">
    <property type="nucleotide sequence ID" value="NZ_CANKXR010000002.1"/>
</dbReference>
<feature type="transmembrane region" description="Helical" evidence="1">
    <location>
        <begin position="46"/>
        <end position="65"/>
    </location>
</feature>
<keyword evidence="1" id="KW-0812">Transmembrane</keyword>
<sequence>MRKHIEFSYLSSFTALGVATCCVLPMTMMLLGFGGSWLVIFGKIAAASYYVLAVATLFAALSWWLSLRQGAVSRLKWWLTGSTAVTAAAWVIVFYETQINEFLITQM</sequence>
<dbReference type="Proteomes" id="UP000049983">
    <property type="component" value="Unassembled WGS sequence"/>
</dbReference>
<proteinExistence type="predicted"/>
<dbReference type="AlphaFoldDB" id="A0A0M6ZVP2"/>
<evidence type="ECO:0008006" key="4">
    <source>
        <dbReference type="Google" id="ProtNLM"/>
    </source>
</evidence>
<evidence type="ECO:0000256" key="1">
    <source>
        <dbReference type="SAM" id="Phobius"/>
    </source>
</evidence>